<evidence type="ECO:0000256" key="1">
    <source>
        <dbReference type="ARBA" id="ARBA00022723"/>
    </source>
</evidence>
<keyword evidence="2" id="KW-0863">Zinc-finger</keyword>
<name>A0A922AJJ3_CARIL</name>
<evidence type="ECO:0000259" key="5">
    <source>
        <dbReference type="SMART" id="SM00547"/>
    </source>
</evidence>
<evidence type="ECO:0000313" key="6">
    <source>
        <dbReference type="EMBL" id="KAG6680151.1"/>
    </source>
</evidence>
<gene>
    <name evidence="6" type="ORF">I3842_13G026800</name>
</gene>
<dbReference type="PANTHER" id="PTHR31296">
    <property type="entry name" value="UPF0565 PROTEIN C2ORF69"/>
    <property type="match status" value="1"/>
</dbReference>
<sequence length="539" mass="58353">MDRWCGVLKVPLCSDSGPYYRVAASLCLSPTSKALAVPSANAIFFNGDRVEGTGNSVIERLSDLKTIAGLLVSKFGTSVNAWVFESSIFNGPFAVYKDFIPSVNRWGEPKSYSPLGFPASRSTISLLSNCLNEVKNVISRIEGEQQPTNVPALHFSQPKTLILGFSKGGTVINQLVTELSCSDVMLTGNTSYTEEQSRGGQCSNFSEAIKIIPDTEETLLNSITEVHYVDVGLNSSGAYLTDHAVIERIYKRLSQGARGIRFLLHGTPRQWCDSRRNWVRTEKDNLVHMLESAARRSGGKLQVDNNRGPFGSKRSRNDASRSEGDWTCPKCGNVNFGFRVVCNREKCSAPRPPVTPPAPFSPYNTPFYFGGVGAPPLPYGLSGRYGSPIPHSGMRYDYGVPASAHGPYGPMPTFPPGAYGGMGYGSGPAANGYGFGFQGPPWAGVLPDNPASRKRRGGPDGLHEGDWICPKCENVNFAFRTNCNIKKCGAPRPSLGPNQPNTGGPEGSWTCDKCGNLNYPFRTVCNRKDCGNEKPDSGN</sequence>
<feature type="domain" description="RanBP2-type" evidence="5">
    <location>
        <begin position="507"/>
        <end position="533"/>
    </location>
</feature>
<evidence type="ECO:0000256" key="4">
    <source>
        <dbReference type="SAM" id="MobiDB-lite"/>
    </source>
</evidence>
<dbReference type="AlphaFoldDB" id="A0A922AJJ3"/>
<proteinExistence type="predicted"/>
<dbReference type="InterPro" id="IPR018881">
    <property type="entry name" value="C2orf69_mit"/>
</dbReference>
<feature type="compositionally biased region" description="Basic and acidic residues" evidence="4">
    <location>
        <begin position="315"/>
        <end position="324"/>
    </location>
</feature>
<dbReference type="Proteomes" id="UP000811246">
    <property type="component" value="Chromosome 13"/>
</dbReference>
<dbReference type="PANTHER" id="PTHR31296:SF1">
    <property type="entry name" value="MITOCHONDRIAL PROTEIN C2ORF69"/>
    <property type="match status" value="1"/>
</dbReference>
<keyword evidence="3" id="KW-0862">Zinc</keyword>
<dbReference type="SMART" id="SM00547">
    <property type="entry name" value="ZnF_RBZ"/>
    <property type="match status" value="3"/>
</dbReference>
<dbReference type="Pfam" id="PF10561">
    <property type="entry name" value="C2orf69"/>
    <property type="match status" value="1"/>
</dbReference>
<dbReference type="GO" id="GO:0008270">
    <property type="term" value="F:zinc ion binding"/>
    <property type="evidence" value="ECO:0007669"/>
    <property type="project" value="UniProtKB-KW"/>
</dbReference>
<keyword evidence="1" id="KW-0479">Metal-binding</keyword>
<evidence type="ECO:0000256" key="3">
    <source>
        <dbReference type="ARBA" id="ARBA00022833"/>
    </source>
</evidence>
<feature type="region of interest" description="Disordered" evidence="4">
    <location>
        <begin position="297"/>
        <end position="324"/>
    </location>
</feature>
<evidence type="ECO:0000313" key="7">
    <source>
        <dbReference type="Proteomes" id="UP000811246"/>
    </source>
</evidence>
<feature type="domain" description="RanBP2-type" evidence="5">
    <location>
        <begin position="465"/>
        <end position="491"/>
    </location>
</feature>
<protein>
    <recommendedName>
        <fullName evidence="5">RanBP2-type domain-containing protein</fullName>
    </recommendedName>
</protein>
<dbReference type="InterPro" id="IPR001876">
    <property type="entry name" value="Znf_RanBP2"/>
</dbReference>
<feature type="domain" description="RanBP2-type" evidence="5">
    <location>
        <begin position="324"/>
        <end position="350"/>
    </location>
</feature>
<evidence type="ECO:0000256" key="2">
    <source>
        <dbReference type="ARBA" id="ARBA00022771"/>
    </source>
</evidence>
<comment type="caution">
    <text evidence="6">The sequence shown here is derived from an EMBL/GenBank/DDBJ whole genome shotgun (WGS) entry which is preliminary data.</text>
</comment>
<accession>A0A922AJJ3</accession>
<dbReference type="EMBL" id="CM031837">
    <property type="protein sequence ID" value="KAG6680151.1"/>
    <property type="molecule type" value="Genomic_DNA"/>
</dbReference>
<dbReference type="Pfam" id="PF00641">
    <property type="entry name" value="Zn_ribbon_RanBP"/>
    <property type="match status" value="3"/>
</dbReference>
<organism evidence="6 7">
    <name type="scientific">Carya illinoinensis</name>
    <name type="common">Pecan</name>
    <dbReference type="NCBI Taxonomy" id="32201"/>
    <lineage>
        <taxon>Eukaryota</taxon>
        <taxon>Viridiplantae</taxon>
        <taxon>Streptophyta</taxon>
        <taxon>Embryophyta</taxon>
        <taxon>Tracheophyta</taxon>
        <taxon>Spermatophyta</taxon>
        <taxon>Magnoliopsida</taxon>
        <taxon>eudicotyledons</taxon>
        <taxon>Gunneridae</taxon>
        <taxon>Pentapetalae</taxon>
        <taxon>rosids</taxon>
        <taxon>fabids</taxon>
        <taxon>Fagales</taxon>
        <taxon>Juglandaceae</taxon>
        <taxon>Carya</taxon>
    </lineage>
</organism>
<reference evidence="6" key="1">
    <citation type="submission" date="2021-01" db="EMBL/GenBank/DDBJ databases">
        <authorList>
            <person name="Lovell J.T."/>
            <person name="Bentley N."/>
            <person name="Bhattarai G."/>
            <person name="Jenkins J.W."/>
            <person name="Sreedasyam A."/>
            <person name="Alarcon Y."/>
            <person name="Bock C."/>
            <person name="Boston L."/>
            <person name="Carlson J."/>
            <person name="Cervantes K."/>
            <person name="Clermont K."/>
            <person name="Krom N."/>
            <person name="Kubenka K."/>
            <person name="Mamidi S."/>
            <person name="Mattison C."/>
            <person name="Monteros M."/>
            <person name="Pisani C."/>
            <person name="Plott C."/>
            <person name="Rajasekar S."/>
            <person name="Rhein H.S."/>
            <person name="Rohla C."/>
            <person name="Song M."/>
            <person name="Hilaire R.S."/>
            <person name="Shu S."/>
            <person name="Wells L."/>
            <person name="Wang X."/>
            <person name="Webber J."/>
            <person name="Heerema R.J."/>
            <person name="Klein P."/>
            <person name="Conner P."/>
            <person name="Grauke L."/>
            <person name="Grimwood J."/>
            <person name="Schmutz J."/>
            <person name="Randall J.J."/>
        </authorList>
    </citation>
    <scope>NUCLEOTIDE SEQUENCE</scope>
    <source>
        <tissue evidence="6">Leaf</tissue>
    </source>
</reference>
<dbReference type="GO" id="GO:0005739">
    <property type="term" value="C:mitochondrion"/>
    <property type="evidence" value="ECO:0007669"/>
    <property type="project" value="TreeGrafter"/>
</dbReference>